<comment type="caution">
    <text evidence="1">The sequence shown here is derived from an EMBL/GenBank/DDBJ whole genome shotgun (WGS) entry which is preliminary data.</text>
</comment>
<proteinExistence type="predicted"/>
<dbReference type="EMBL" id="BSER01000009">
    <property type="protein sequence ID" value="GLJ95880.1"/>
    <property type="molecule type" value="Genomic_DNA"/>
</dbReference>
<organism evidence="1 2">
    <name type="scientific">Microbacterium dextranolyticum</name>
    <dbReference type="NCBI Taxonomy" id="36806"/>
    <lineage>
        <taxon>Bacteria</taxon>
        <taxon>Bacillati</taxon>
        <taxon>Actinomycetota</taxon>
        <taxon>Actinomycetes</taxon>
        <taxon>Micrococcales</taxon>
        <taxon>Microbacteriaceae</taxon>
        <taxon>Microbacterium</taxon>
    </lineage>
</organism>
<sequence length="154" mass="17348">MTDVGGPDDGAAGRPIDERRLSRLPVRTIELCGDITAFDARRAAVETREREDPLYWVDLDVPRGWVLVGDNGQGDEWWLGPRDDVWFFDHVDGERAVARFAPLHLSITKWLMVGHVLAAGESVEDPTDSDRVRTRVALDAISPELSDRWPYDLP</sequence>
<dbReference type="AlphaFoldDB" id="A0A9W6M6Q9"/>
<evidence type="ECO:0008006" key="3">
    <source>
        <dbReference type="Google" id="ProtNLM"/>
    </source>
</evidence>
<dbReference type="Proteomes" id="UP001142291">
    <property type="component" value="Unassembled WGS sequence"/>
</dbReference>
<evidence type="ECO:0000313" key="2">
    <source>
        <dbReference type="Proteomes" id="UP001142291"/>
    </source>
</evidence>
<evidence type="ECO:0000313" key="1">
    <source>
        <dbReference type="EMBL" id="GLJ95880.1"/>
    </source>
</evidence>
<reference evidence="1" key="1">
    <citation type="journal article" date="2014" name="Int. J. Syst. Evol. Microbiol.">
        <title>Complete genome sequence of Corynebacterium casei LMG S-19264T (=DSM 44701T), isolated from a smear-ripened cheese.</title>
        <authorList>
            <consortium name="US DOE Joint Genome Institute (JGI-PGF)"/>
            <person name="Walter F."/>
            <person name="Albersmeier A."/>
            <person name="Kalinowski J."/>
            <person name="Ruckert C."/>
        </authorList>
    </citation>
    <scope>NUCLEOTIDE SEQUENCE</scope>
    <source>
        <strain evidence="1">VKM Ac-1940</strain>
    </source>
</reference>
<name>A0A9W6M6Q9_9MICO</name>
<reference evidence="1" key="2">
    <citation type="submission" date="2023-01" db="EMBL/GenBank/DDBJ databases">
        <authorList>
            <person name="Sun Q."/>
            <person name="Evtushenko L."/>
        </authorList>
    </citation>
    <scope>NUCLEOTIDE SEQUENCE</scope>
    <source>
        <strain evidence="1">VKM Ac-1940</strain>
    </source>
</reference>
<keyword evidence="2" id="KW-1185">Reference proteome</keyword>
<dbReference type="RefSeq" id="WP_204963663.1">
    <property type="nucleotide sequence ID" value="NZ_BAAAUR010000001.1"/>
</dbReference>
<protein>
    <recommendedName>
        <fullName evidence="3">SMI1/KNR4 family protein</fullName>
    </recommendedName>
</protein>
<gene>
    <name evidence="1" type="ORF">GCM10017591_19430</name>
</gene>
<accession>A0A9W6M6Q9</accession>